<proteinExistence type="predicted"/>
<dbReference type="Proteomes" id="UP000832097">
    <property type="component" value="Chromosome"/>
</dbReference>
<evidence type="ECO:0000313" key="4">
    <source>
        <dbReference type="Proteomes" id="UP000832097"/>
    </source>
</evidence>
<gene>
    <name evidence="3" type="ORF">MTO99_12515</name>
</gene>
<evidence type="ECO:0000256" key="2">
    <source>
        <dbReference type="SAM" id="Phobius"/>
    </source>
</evidence>
<keyword evidence="2" id="KW-1133">Transmembrane helix</keyword>
<organism evidence="3 4">
    <name type="scientific">Agromyces larvae</name>
    <dbReference type="NCBI Taxonomy" id="2929802"/>
    <lineage>
        <taxon>Bacteria</taxon>
        <taxon>Bacillati</taxon>
        <taxon>Actinomycetota</taxon>
        <taxon>Actinomycetes</taxon>
        <taxon>Micrococcales</taxon>
        <taxon>Microbacteriaceae</taxon>
        <taxon>Agromyces</taxon>
    </lineage>
</organism>
<evidence type="ECO:0000256" key="1">
    <source>
        <dbReference type="SAM" id="MobiDB-lite"/>
    </source>
</evidence>
<dbReference type="RefSeq" id="WP_243553974.1">
    <property type="nucleotide sequence ID" value="NZ_CP094528.1"/>
</dbReference>
<sequence length="143" mass="15142">MSDEQPNDSSRPTDPEAAEAQTTEAQAAEVAGLEVEALDADRPEVVAVETEVTDETVEVRRAPRYGAFLLAGGVLGAIVALILTFAFPENDQFDRGQVFGFLLLALGVIGVGVGALAALVVDRSLSRRSGRAIVEHEATHRID</sequence>
<dbReference type="EMBL" id="CP094528">
    <property type="protein sequence ID" value="UOE43010.1"/>
    <property type="molecule type" value="Genomic_DNA"/>
</dbReference>
<evidence type="ECO:0000313" key="3">
    <source>
        <dbReference type="EMBL" id="UOE43010.1"/>
    </source>
</evidence>
<keyword evidence="2" id="KW-0812">Transmembrane</keyword>
<keyword evidence="2" id="KW-0472">Membrane</keyword>
<feature type="transmembrane region" description="Helical" evidence="2">
    <location>
        <begin position="99"/>
        <end position="121"/>
    </location>
</feature>
<feature type="region of interest" description="Disordered" evidence="1">
    <location>
        <begin position="1"/>
        <end position="25"/>
    </location>
</feature>
<accession>A0ABY4BUY1</accession>
<name>A0ABY4BUY1_9MICO</name>
<keyword evidence="4" id="KW-1185">Reference proteome</keyword>
<feature type="transmembrane region" description="Helical" evidence="2">
    <location>
        <begin position="67"/>
        <end position="87"/>
    </location>
</feature>
<reference evidence="3 4" key="1">
    <citation type="submission" date="2022-03" db="EMBL/GenBank/DDBJ databases">
        <title>Mucilaginibacter sp. isolated from the gut of Protaetia brevitarsis seulensis larvae.</title>
        <authorList>
            <person name="Won M."/>
            <person name="Kim S.-J."/>
            <person name="Kwon S.-W."/>
        </authorList>
    </citation>
    <scope>NUCLEOTIDE SEQUENCE [LARGE SCALE GENOMIC DNA]</scope>
    <source>
        <strain evidence="3 4">CFWR-12</strain>
    </source>
</reference>
<evidence type="ECO:0008006" key="5">
    <source>
        <dbReference type="Google" id="ProtNLM"/>
    </source>
</evidence>
<protein>
    <recommendedName>
        <fullName evidence="5">MFS transporter</fullName>
    </recommendedName>
</protein>